<dbReference type="InterPro" id="IPR000719">
    <property type="entry name" value="Prot_kinase_dom"/>
</dbReference>
<dbReference type="SMR" id="A0A803LMR7"/>
<dbReference type="GeneID" id="110689436"/>
<reference evidence="12" key="1">
    <citation type="journal article" date="2017" name="Nature">
        <title>The genome of Chenopodium quinoa.</title>
        <authorList>
            <person name="Jarvis D.E."/>
            <person name="Ho Y.S."/>
            <person name="Lightfoot D.J."/>
            <person name="Schmoeckel S.M."/>
            <person name="Li B."/>
            <person name="Borm T.J.A."/>
            <person name="Ohyanagi H."/>
            <person name="Mineta K."/>
            <person name="Michell C.T."/>
            <person name="Saber N."/>
            <person name="Kharbatia N.M."/>
            <person name="Rupper R.R."/>
            <person name="Sharp A.R."/>
            <person name="Dally N."/>
            <person name="Boughton B.A."/>
            <person name="Woo Y.H."/>
            <person name="Gao G."/>
            <person name="Schijlen E.G.W.M."/>
            <person name="Guo X."/>
            <person name="Momin A.A."/>
            <person name="Negrao S."/>
            <person name="Al-Babili S."/>
            <person name="Gehring C."/>
            <person name="Roessner U."/>
            <person name="Jung C."/>
            <person name="Murphy K."/>
            <person name="Arold S.T."/>
            <person name="Gojobori T."/>
            <person name="van der Linden C.G."/>
            <person name="van Loo E.N."/>
            <person name="Jellen E.N."/>
            <person name="Maughan P.J."/>
            <person name="Tester M."/>
        </authorList>
    </citation>
    <scope>NUCLEOTIDE SEQUENCE [LARGE SCALE GENOMIC DNA]</scope>
    <source>
        <strain evidence="12">cv. PI 614886</strain>
    </source>
</reference>
<dbReference type="Gramene" id="AUR62015578-RA">
    <property type="protein sequence ID" value="AUR62015578-RA:cds"/>
    <property type="gene ID" value="AUR62015578"/>
</dbReference>
<evidence type="ECO:0000256" key="5">
    <source>
        <dbReference type="ARBA" id="ARBA00022741"/>
    </source>
</evidence>
<keyword evidence="5 9" id="KW-0547">Nucleotide-binding</keyword>
<evidence type="ECO:0000256" key="3">
    <source>
        <dbReference type="ARBA" id="ARBA00022527"/>
    </source>
</evidence>
<evidence type="ECO:0000256" key="10">
    <source>
        <dbReference type="RuleBase" id="RU000304"/>
    </source>
</evidence>
<sequence>MLSRDYEIIEEIGSGRFGVVSKCKSRLTGEFFAVKSINKSSVSGDTIDSQSLINEPKALLLLSLSSTSSPPPSSSSYITRLHSTYDTPSHLHLILDFFPFPSLYDVVSLHHRIPEPESRSIAFSLLHAILHCHQNGVVHRDIKPDNILFDPVTKRVKLCDFGSSGFVNDGGRMSEVVGTPYYVAPEILEGNGYDEKVDVWSAGVVLYVILAGIPPFYGERVEEVFEKVLRGNLRFPSRVFGNFSPSVKDLLRKMICRDVSRRFSAQEALRHPWFNANGGQPTTTTMT</sequence>
<evidence type="ECO:0000256" key="6">
    <source>
        <dbReference type="ARBA" id="ARBA00022777"/>
    </source>
</evidence>
<keyword evidence="6" id="KW-0418">Kinase</keyword>
<feature type="binding site" evidence="9">
    <location>
        <position position="35"/>
    </location>
    <ligand>
        <name>ATP</name>
        <dbReference type="ChEBI" id="CHEBI:30616"/>
    </ligand>
</feature>
<dbReference type="InterPro" id="IPR011009">
    <property type="entry name" value="Kinase-like_dom_sf"/>
</dbReference>
<dbReference type="GO" id="GO:0004674">
    <property type="term" value="F:protein serine/threonine kinase activity"/>
    <property type="evidence" value="ECO:0007669"/>
    <property type="project" value="UniProtKB-KW"/>
</dbReference>
<evidence type="ECO:0000256" key="8">
    <source>
        <dbReference type="ARBA" id="ARBA00058225"/>
    </source>
</evidence>
<dbReference type="AlphaFoldDB" id="A0A803LMR7"/>
<accession>A0A803LMR7</accession>
<keyword evidence="7 9" id="KW-0067">ATP-binding</keyword>
<dbReference type="PANTHER" id="PTHR24349">
    <property type="entry name" value="SERINE/THREONINE-PROTEIN KINASE"/>
    <property type="match status" value="1"/>
</dbReference>
<protein>
    <recommendedName>
        <fullName evidence="11">Protein kinase domain-containing protein</fullName>
    </recommendedName>
</protein>
<proteinExistence type="inferred from homology"/>
<feature type="domain" description="Protein kinase" evidence="11">
    <location>
        <begin position="6"/>
        <end position="274"/>
    </location>
</feature>
<dbReference type="PROSITE" id="PS50011">
    <property type="entry name" value="PROTEIN_KINASE_DOM"/>
    <property type="match status" value="1"/>
</dbReference>
<dbReference type="CDD" id="cd05117">
    <property type="entry name" value="STKc_CAMK"/>
    <property type="match status" value="1"/>
</dbReference>
<dbReference type="PROSITE" id="PS00107">
    <property type="entry name" value="PROTEIN_KINASE_ATP"/>
    <property type="match status" value="1"/>
</dbReference>
<evidence type="ECO:0000256" key="9">
    <source>
        <dbReference type="PROSITE-ProRule" id="PRU10141"/>
    </source>
</evidence>
<reference evidence="12" key="2">
    <citation type="submission" date="2021-03" db="UniProtKB">
        <authorList>
            <consortium name="EnsemblPlants"/>
        </authorList>
    </citation>
    <scope>IDENTIFICATION</scope>
</reference>
<keyword evidence="13" id="KW-1185">Reference proteome</keyword>
<evidence type="ECO:0000256" key="4">
    <source>
        <dbReference type="ARBA" id="ARBA00022679"/>
    </source>
</evidence>
<evidence type="ECO:0000313" key="12">
    <source>
        <dbReference type="EnsemblPlants" id="AUR62015578-RA:cds"/>
    </source>
</evidence>
<organism evidence="12 13">
    <name type="scientific">Chenopodium quinoa</name>
    <name type="common">Quinoa</name>
    <dbReference type="NCBI Taxonomy" id="63459"/>
    <lineage>
        <taxon>Eukaryota</taxon>
        <taxon>Viridiplantae</taxon>
        <taxon>Streptophyta</taxon>
        <taxon>Embryophyta</taxon>
        <taxon>Tracheophyta</taxon>
        <taxon>Spermatophyta</taxon>
        <taxon>Magnoliopsida</taxon>
        <taxon>eudicotyledons</taxon>
        <taxon>Gunneridae</taxon>
        <taxon>Pentapetalae</taxon>
        <taxon>Caryophyllales</taxon>
        <taxon>Chenopodiaceae</taxon>
        <taxon>Chenopodioideae</taxon>
        <taxon>Atripliceae</taxon>
        <taxon>Chenopodium</taxon>
    </lineage>
</organism>
<name>A0A803LMR7_CHEQI</name>
<dbReference type="FunFam" id="1.10.510.10:FF:000571">
    <property type="entry name" value="Maternal embryonic leucine zipper kinase"/>
    <property type="match status" value="1"/>
</dbReference>
<dbReference type="InterPro" id="IPR017441">
    <property type="entry name" value="Protein_kinase_ATP_BS"/>
</dbReference>
<evidence type="ECO:0000256" key="1">
    <source>
        <dbReference type="ARBA" id="ARBA00005354"/>
    </source>
</evidence>
<evidence type="ECO:0000313" key="13">
    <source>
        <dbReference type="Proteomes" id="UP000596660"/>
    </source>
</evidence>
<dbReference type="SUPFAM" id="SSF56112">
    <property type="entry name" value="Protein kinase-like (PK-like)"/>
    <property type="match status" value="1"/>
</dbReference>
<dbReference type="InterPro" id="IPR050205">
    <property type="entry name" value="CDPK_Ser/Thr_kinases"/>
</dbReference>
<dbReference type="PROSITE" id="PS00108">
    <property type="entry name" value="PROTEIN_KINASE_ST"/>
    <property type="match status" value="1"/>
</dbReference>
<dbReference type="Gene3D" id="1.10.510.10">
    <property type="entry name" value="Transferase(Phosphotransferase) domain 1"/>
    <property type="match status" value="1"/>
</dbReference>
<dbReference type="EnsemblPlants" id="AUR62015578-RA">
    <property type="protein sequence ID" value="AUR62015578-RA:cds"/>
    <property type="gene ID" value="AUR62015578"/>
</dbReference>
<comment type="function">
    <text evidence="8">CIPK serine-threonine protein kinases interact with CBL proteins. Binding of a CBL protein to the regulatory NAF domain of CIPK protein lead to the activation of the kinase in a calcium-dependent manner.</text>
</comment>
<dbReference type="Proteomes" id="UP000596660">
    <property type="component" value="Unplaced"/>
</dbReference>
<evidence type="ECO:0000256" key="2">
    <source>
        <dbReference type="ARBA" id="ARBA00006234"/>
    </source>
</evidence>
<dbReference type="RefSeq" id="XP_021721919.1">
    <property type="nucleotide sequence ID" value="XM_021866227.1"/>
</dbReference>
<comment type="similarity">
    <text evidence="2">Belongs to the protein kinase superfamily. CAMK Ser/Thr protein kinase family. SNF1 subfamily.</text>
</comment>
<dbReference type="OMA" id="QPHETAM"/>
<dbReference type="Pfam" id="PF00069">
    <property type="entry name" value="Pkinase"/>
    <property type="match status" value="1"/>
</dbReference>
<keyword evidence="4" id="KW-0808">Transferase</keyword>
<keyword evidence="3 10" id="KW-0723">Serine/threonine-protein kinase</keyword>
<dbReference type="KEGG" id="cqi:110689436"/>
<dbReference type="GO" id="GO:0005524">
    <property type="term" value="F:ATP binding"/>
    <property type="evidence" value="ECO:0007669"/>
    <property type="project" value="UniProtKB-UniRule"/>
</dbReference>
<dbReference type="InterPro" id="IPR008271">
    <property type="entry name" value="Ser/Thr_kinase_AS"/>
</dbReference>
<dbReference type="SMART" id="SM00220">
    <property type="entry name" value="S_TKc"/>
    <property type="match status" value="1"/>
</dbReference>
<dbReference type="OrthoDB" id="40902at2759"/>
<evidence type="ECO:0000259" key="11">
    <source>
        <dbReference type="PROSITE" id="PS50011"/>
    </source>
</evidence>
<evidence type="ECO:0000256" key="7">
    <source>
        <dbReference type="ARBA" id="ARBA00022840"/>
    </source>
</evidence>
<comment type="similarity">
    <text evidence="1">Belongs to the protein kinase superfamily. CAMK Ser/Thr protein kinase family. CaMK subfamily.</text>
</comment>
<gene>
    <name evidence="12" type="primary">LOC110689436</name>
</gene>